<feature type="non-terminal residue" evidence="1">
    <location>
        <position position="384"/>
    </location>
</feature>
<reference evidence="1" key="1">
    <citation type="submission" date="2018-05" db="EMBL/GenBank/DDBJ databases">
        <authorList>
            <person name="Lanie J.A."/>
            <person name="Ng W.-L."/>
            <person name="Kazmierczak K.M."/>
            <person name="Andrzejewski T.M."/>
            <person name="Davidsen T.M."/>
            <person name="Wayne K.J."/>
            <person name="Tettelin H."/>
            <person name="Glass J.I."/>
            <person name="Rusch D."/>
            <person name="Podicherti R."/>
            <person name="Tsui H.-C.T."/>
            <person name="Winkler M.E."/>
        </authorList>
    </citation>
    <scope>NUCLEOTIDE SEQUENCE</scope>
</reference>
<proteinExistence type="predicted"/>
<organism evidence="1">
    <name type="scientific">marine metagenome</name>
    <dbReference type="NCBI Taxonomy" id="408172"/>
    <lineage>
        <taxon>unclassified sequences</taxon>
        <taxon>metagenomes</taxon>
        <taxon>ecological metagenomes</taxon>
    </lineage>
</organism>
<dbReference type="AlphaFoldDB" id="A0A382MF05"/>
<feature type="non-terminal residue" evidence="1">
    <location>
        <position position="1"/>
    </location>
</feature>
<dbReference type="EMBL" id="UINC01093249">
    <property type="protein sequence ID" value="SVC47524.1"/>
    <property type="molecule type" value="Genomic_DNA"/>
</dbReference>
<gene>
    <name evidence="1" type="ORF">METZ01_LOCUS300378</name>
</gene>
<name>A0A382MF05_9ZZZZ</name>
<accession>A0A382MF05</accession>
<evidence type="ECO:0000313" key="1">
    <source>
        <dbReference type="EMBL" id="SVC47524.1"/>
    </source>
</evidence>
<protein>
    <submittedName>
        <fullName evidence="1">Uncharacterized protein</fullName>
    </submittedName>
</protein>
<sequence>QAVFTVDDFRANPDGIDAGLTSDSGTKVSWVSSVPYWMELEANKAHINIENSVITEGTVTGSGSAKTKYLHKTDPANIDDLKNLSSTFDAVEMGKGGLLTGDIKISGNTSVLGPSDSISWLENGFLIPDSFGGSWSLYLPPITSLDLPARPTKLDSPTDDTSSLWDPIFTDEWYEPDTSPPWIMPGINASGSGDVAWLCLTTTFDAAVDIYIRRSGVSHVIKAKIGSDPLEGNFHDYNIAITRADLGFLDSQLVYHTVGMMVKLGYPAEFDFAGNPEFDGGCPKGLTSASTGTEVTARHWKLKMLPSVAEFKEAPVEGQANEKIRLFLHGGVDLPHDDTDDWVPMRTRWEPNGLSGGTRFNEVPVVIFDGLHYLAKVDDGVVLS</sequence>